<sequence>MPDDGTPLAIDAFRVPMDHTRDVSGLDALVWEGRLNPDDIVAVAGKTGGWGDNYDASRVDADQAIRDFLRENGTRPDAEVEAIPMAFSAGVGTIMTPHAVVFTRTPSEPAADGLPRLALGSSASEEILPEWMLTPRHVEANAGAVEAAAKDGGMSPADVEFVIGKSYYPPLADIASSRAARGLPELSYQEIFRFSSGSIAHAVKATVEGTPLPEVSAIGTDRDQWSGRVAVSSNAWEGVGGEGPQTHLLAFGNTRGAGGRLRIGRAVVEDLLDIGAVTRAVRDAGIEVGDGPLPPHVSSRIVATFLKYQEPAGGILRGRKLVTEDPAYIKNLKTVAASAFSAMLQDNMIWISAGGFQQGPPGGGTLAIVLDVS</sequence>
<accession>A0ABT9IL93</accession>
<reference evidence="3 4" key="1">
    <citation type="submission" date="2023-08" db="EMBL/GenBank/DDBJ databases">
        <title>Arthrobacter horti sp. nov., isolated from forest soil.</title>
        <authorList>
            <person name="Park M."/>
        </authorList>
    </citation>
    <scope>NUCLEOTIDE SEQUENCE [LARGE SCALE GENOMIC DNA]</scope>
    <source>
        <strain evidence="3 4">YJM1</strain>
    </source>
</reference>
<evidence type="ECO:0000313" key="4">
    <source>
        <dbReference type="Proteomes" id="UP001232725"/>
    </source>
</evidence>
<protein>
    <submittedName>
        <fullName evidence="3">Ring-opening amidohydrolase</fullName>
    </submittedName>
</protein>
<dbReference type="EMBL" id="JAVALS010000002">
    <property type="protein sequence ID" value="MDP5226359.1"/>
    <property type="molecule type" value="Genomic_DNA"/>
</dbReference>
<dbReference type="NCBIfam" id="TIGR02714">
    <property type="entry name" value="amido_AtzD_TrzD"/>
    <property type="match status" value="1"/>
</dbReference>
<dbReference type="Pfam" id="PF09663">
    <property type="entry name" value="Amido_AtzD_TrzD"/>
    <property type="match status" value="1"/>
</dbReference>
<comment type="similarity">
    <text evidence="1">Belongs to the cyclic amide hydrolase (CyAH) family.</text>
</comment>
<dbReference type="InterPro" id="IPR043006">
    <property type="entry name" value="AtzD/Barbiturase_RUB"/>
</dbReference>
<proteinExistence type="inferred from homology"/>
<comment type="caution">
    <text evidence="3">The sequence shown here is derived from an EMBL/GenBank/DDBJ whole genome shotgun (WGS) entry which is preliminary data.</text>
</comment>
<dbReference type="Gene3D" id="3.30.1330.160">
    <property type="entry name" value="Cyanuric acid hydrolase/Barbituras, RU C"/>
    <property type="match status" value="1"/>
</dbReference>
<dbReference type="InterPro" id="IPR014086">
    <property type="entry name" value="AtzD/Barbiturase"/>
</dbReference>
<keyword evidence="2" id="KW-0378">Hydrolase</keyword>
<evidence type="ECO:0000256" key="1">
    <source>
        <dbReference type="ARBA" id="ARBA00010947"/>
    </source>
</evidence>
<dbReference type="Gene3D" id="3.30.1330.180">
    <property type="entry name" value="Cyanuric acid hydrolase/Barbiturase, RU B"/>
    <property type="match status" value="1"/>
</dbReference>
<dbReference type="InterPro" id="IPR043007">
    <property type="entry name" value="AtzD/Barbiturase_RUC"/>
</dbReference>
<evidence type="ECO:0000313" key="3">
    <source>
        <dbReference type="EMBL" id="MDP5226359.1"/>
    </source>
</evidence>
<dbReference type="Gene3D" id="3.30.1330.170">
    <property type="entry name" value="Cyanuric acid hydrolase/Barbiturase, RU A"/>
    <property type="match status" value="1"/>
</dbReference>
<dbReference type="Proteomes" id="UP001232725">
    <property type="component" value="Unassembled WGS sequence"/>
</dbReference>
<dbReference type="RefSeq" id="WP_305995413.1">
    <property type="nucleotide sequence ID" value="NZ_JAVALS010000002.1"/>
</dbReference>
<dbReference type="InterPro" id="IPR043008">
    <property type="entry name" value="AtzD/Barbiturase_RUA"/>
</dbReference>
<name>A0ABT9IL93_9MICC</name>
<keyword evidence="4" id="KW-1185">Reference proteome</keyword>
<evidence type="ECO:0000256" key="2">
    <source>
        <dbReference type="ARBA" id="ARBA00022801"/>
    </source>
</evidence>
<organism evidence="3 4">
    <name type="scientific">Arthrobacter horti</name>
    <dbReference type="NCBI Taxonomy" id="3068273"/>
    <lineage>
        <taxon>Bacteria</taxon>
        <taxon>Bacillati</taxon>
        <taxon>Actinomycetota</taxon>
        <taxon>Actinomycetes</taxon>
        <taxon>Micrococcales</taxon>
        <taxon>Micrococcaceae</taxon>
        <taxon>Arthrobacter</taxon>
    </lineage>
</organism>
<gene>
    <name evidence="3" type="ORF">Q9R02_04225</name>
</gene>